<accession>A0ABV9GR93</accession>
<dbReference type="InterPro" id="IPR011006">
    <property type="entry name" value="CheY-like_superfamily"/>
</dbReference>
<dbReference type="SUPFAM" id="SSF52172">
    <property type="entry name" value="CheY-like"/>
    <property type="match status" value="1"/>
</dbReference>
<dbReference type="InterPro" id="IPR058245">
    <property type="entry name" value="NreC/VraR/RcsB-like_REC"/>
</dbReference>
<feature type="domain" description="HTH luxR-type" evidence="6">
    <location>
        <begin position="143"/>
        <end position="208"/>
    </location>
</feature>
<keyword evidence="2" id="KW-0805">Transcription regulation</keyword>
<dbReference type="PROSITE" id="PS50110">
    <property type="entry name" value="RESPONSE_REGULATORY"/>
    <property type="match status" value="1"/>
</dbReference>
<evidence type="ECO:0000313" key="8">
    <source>
        <dbReference type="EMBL" id="MFC4619699.1"/>
    </source>
</evidence>
<dbReference type="Gene3D" id="3.40.50.2300">
    <property type="match status" value="1"/>
</dbReference>
<evidence type="ECO:0000259" key="7">
    <source>
        <dbReference type="PROSITE" id="PS50110"/>
    </source>
</evidence>
<evidence type="ECO:0000256" key="5">
    <source>
        <dbReference type="PROSITE-ProRule" id="PRU00169"/>
    </source>
</evidence>
<feature type="modified residue" description="4-aspartylphosphate" evidence="5">
    <location>
        <position position="56"/>
    </location>
</feature>
<dbReference type="PRINTS" id="PR00038">
    <property type="entry name" value="HTHLUXR"/>
</dbReference>
<dbReference type="SMART" id="SM00448">
    <property type="entry name" value="REC"/>
    <property type="match status" value="1"/>
</dbReference>
<reference evidence="9" key="1">
    <citation type="journal article" date="2019" name="Int. J. Syst. Evol. Microbiol.">
        <title>The Global Catalogue of Microorganisms (GCM) 10K type strain sequencing project: providing services to taxonomists for standard genome sequencing and annotation.</title>
        <authorList>
            <consortium name="The Broad Institute Genomics Platform"/>
            <consortium name="The Broad Institute Genome Sequencing Center for Infectious Disease"/>
            <person name="Wu L."/>
            <person name="Ma J."/>
        </authorList>
    </citation>
    <scope>NUCLEOTIDE SEQUENCE [LARGE SCALE GENOMIC DNA]</scope>
    <source>
        <strain evidence="9">CGMCC 1.16306</strain>
    </source>
</reference>
<dbReference type="InterPro" id="IPR001789">
    <property type="entry name" value="Sig_transdc_resp-reg_receiver"/>
</dbReference>
<dbReference type="PROSITE" id="PS50043">
    <property type="entry name" value="HTH_LUXR_2"/>
    <property type="match status" value="1"/>
</dbReference>
<evidence type="ECO:0000313" key="9">
    <source>
        <dbReference type="Proteomes" id="UP001596022"/>
    </source>
</evidence>
<dbReference type="SUPFAM" id="SSF46894">
    <property type="entry name" value="C-terminal effector domain of the bipartite response regulators"/>
    <property type="match status" value="1"/>
</dbReference>
<organism evidence="8 9">
    <name type="scientific">Camelliibacillus cellulosilyticus</name>
    <dbReference type="NCBI Taxonomy" id="2174486"/>
    <lineage>
        <taxon>Bacteria</taxon>
        <taxon>Bacillati</taxon>
        <taxon>Bacillota</taxon>
        <taxon>Bacilli</taxon>
        <taxon>Bacillales</taxon>
        <taxon>Sporolactobacillaceae</taxon>
        <taxon>Camelliibacillus</taxon>
    </lineage>
</organism>
<dbReference type="CDD" id="cd06170">
    <property type="entry name" value="LuxR_C_like"/>
    <property type="match status" value="1"/>
</dbReference>
<dbReference type="PANTHER" id="PTHR43214">
    <property type="entry name" value="TWO-COMPONENT RESPONSE REGULATOR"/>
    <property type="match status" value="1"/>
</dbReference>
<dbReference type="Proteomes" id="UP001596022">
    <property type="component" value="Unassembled WGS sequence"/>
</dbReference>
<keyword evidence="4" id="KW-0804">Transcription</keyword>
<proteinExistence type="predicted"/>
<evidence type="ECO:0000256" key="4">
    <source>
        <dbReference type="ARBA" id="ARBA00023163"/>
    </source>
</evidence>
<keyword evidence="9" id="KW-1185">Reference proteome</keyword>
<gene>
    <name evidence="8" type="ORF">ACFO4N_13345</name>
</gene>
<evidence type="ECO:0000256" key="1">
    <source>
        <dbReference type="ARBA" id="ARBA00022553"/>
    </source>
</evidence>
<feature type="domain" description="Response regulatory" evidence="7">
    <location>
        <begin position="3"/>
        <end position="121"/>
    </location>
</feature>
<evidence type="ECO:0000256" key="3">
    <source>
        <dbReference type="ARBA" id="ARBA00023125"/>
    </source>
</evidence>
<dbReference type="EMBL" id="JBHSFW010000011">
    <property type="protein sequence ID" value="MFC4619699.1"/>
    <property type="molecule type" value="Genomic_DNA"/>
</dbReference>
<sequence length="226" mass="25725">MIHVMLVDDHTVLRDGLKQLISFEKDMCFIDEAESGEKLINQLKQMPVLPDVILMDINLPGMDGVEATGYVKKHYKDVRVLILTMHSHDDYLMKALGQGADGYLLKDVPSSELLNAIRLVHKGESILQPSMTKQLFQYHQERSRGKDKGLTKREKDVLNCLVKGMSNMEIAERLFISDKTVKIHVGKIFKKLNAKSRSQAVLNAVKFELVEVPRPKRRRKKGGKAF</sequence>
<dbReference type="PANTHER" id="PTHR43214:SF43">
    <property type="entry name" value="TWO-COMPONENT RESPONSE REGULATOR"/>
    <property type="match status" value="1"/>
</dbReference>
<keyword evidence="3" id="KW-0238">DNA-binding</keyword>
<protein>
    <submittedName>
        <fullName evidence="8">Response regulator</fullName>
    </submittedName>
</protein>
<dbReference type="InterPro" id="IPR000792">
    <property type="entry name" value="Tscrpt_reg_LuxR_C"/>
</dbReference>
<dbReference type="RefSeq" id="WP_376846793.1">
    <property type="nucleotide sequence ID" value="NZ_JBHSFW010000011.1"/>
</dbReference>
<dbReference type="Pfam" id="PF00196">
    <property type="entry name" value="GerE"/>
    <property type="match status" value="1"/>
</dbReference>
<dbReference type="CDD" id="cd17535">
    <property type="entry name" value="REC_NarL-like"/>
    <property type="match status" value="1"/>
</dbReference>
<dbReference type="Pfam" id="PF00072">
    <property type="entry name" value="Response_reg"/>
    <property type="match status" value="1"/>
</dbReference>
<dbReference type="InterPro" id="IPR016032">
    <property type="entry name" value="Sig_transdc_resp-reg_C-effctor"/>
</dbReference>
<comment type="caution">
    <text evidence="8">The sequence shown here is derived from an EMBL/GenBank/DDBJ whole genome shotgun (WGS) entry which is preliminary data.</text>
</comment>
<dbReference type="InterPro" id="IPR039420">
    <property type="entry name" value="WalR-like"/>
</dbReference>
<evidence type="ECO:0000259" key="6">
    <source>
        <dbReference type="PROSITE" id="PS50043"/>
    </source>
</evidence>
<evidence type="ECO:0000256" key="2">
    <source>
        <dbReference type="ARBA" id="ARBA00023015"/>
    </source>
</evidence>
<name>A0ABV9GR93_9BACL</name>
<keyword evidence="1 5" id="KW-0597">Phosphoprotein</keyword>
<dbReference type="SMART" id="SM00421">
    <property type="entry name" value="HTH_LUXR"/>
    <property type="match status" value="1"/>
</dbReference>